<feature type="compositionally biased region" description="Basic and acidic residues" evidence="5">
    <location>
        <begin position="1"/>
        <end position="11"/>
    </location>
</feature>
<comment type="caution">
    <text evidence="7">The sequence shown here is derived from an EMBL/GenBank/DDBJ whole genome shotgun (WGS) entry which is preliminary data.</text>
</comment>
<feature type="region of interest" description="Disordered" evidence="5">
    <location>
        <begin position="268"/>
        <end position="292"/>
    </location>
</feature>
<dbReference type="InterPro" id="IPR035849">
    <property type="entry name" value="Fes/Fps/Fer_SH2"/>
</dbReference>
<proteinExistence type="predicted"/>
<reference evidence="7" key="1">
    <citation type="submission" date="2013-03" db="EMBL/GenBank/DDBJ databases">
        <authorList>
            <person name="Aslett M."/>
        </authorList>
    </citation>
    <scope>NUCLEOTIDE SEQUENCE [LARGE SCALE GENOMIC DNA]</scope>
    <source>
        <strain evidence="7">ISE/inbred ISE</strain>
    </source>
</reference>
<dbReference type="InterPro" id="IPR036860">
    <property type="entry name" value="SH2_dom_sf"/>
</dbReference>
<dbReference type="Gene3D" id="3.30.505.10">
    <property type="entry name" value="SH2 domain"/>
    <property type="match status" value="1"/>
</dbReference>
<dbReference type="SUPFAM" id="SSF56112">
    <property type="entry name" value="Protein kinase-like (PK-like)"/>
    <property type="match status" value="1"/>
</dbReference>
<sequence>MGPSREKDRRHSQIKSEVSTDTHVTEGLDKDEERILKEFEFYHGFLPREDLFCLLKYVGEFLIRVSEVDNDPHQKGKREIILSVVCECAPGETSRIQNIDEKEDEAQGKKGYEKKVRGKLKNVIVRRKNGKYLVEVARLFESIPQLIKHYRETPGKLNKISFILKYPIKQQSWEYNHSDVQQGKLLGEGAFGEVRAGTLKLKSGRIAEVAIKVIQPKTITYDDIKLTQTRGHLPLHAVLEAGEELCLETCDSRGEVIKEDPKERRAAVMDEETEAEGEFAKPGGTLSITMPG</sequence>
<dbReference type="PANTHER" id="PTHR24418">
    <property type="entry name" value="TYROSINE-PROTEIN KINASE"/>
    <property type="match status" value="1"/>
</dbReference>
<dbReference type="CDD" id="cd10361">
    <property type="entry name" value="SH2_Fps_family"/>
    <property type="match status" value="1"/>
</dbReference>
<keyword evidence="1 4" id="KW-0547">Nucleotide-binding</keyword>
<evidence type="ECO:0000256" key="2">
    <source>
        <dbReference type="ARBA" id="ARBA00022840"/>
    </source>
</evidence>
<accession>W6NTJ2</accession>
<evidence type="ECO:0000256" key="5">
    <source>
        <dbReference type="SAM" id="MobiDB-lite"/>
    </source>
</evidence>
<feature type="binding site" evidence="4">
    <location>
        <position position="212"/>
    </location>
    <ligand>
        <name>ATP</name>
        <dbReference type="ChEBI" id="CHEBI:30616"/>
    </ligand>
</feature>
<evidence type="ECO:0000259" key="6">
    <source>
        <dbReference type="PROSITE" id="PS50001"/>
    </source>
</evidence>
<dbReference type="InterPro" id="IPR050198">
    <property type="entry name" value="Non-receptor_tyrosine_kinases"/>
</dbReference>
<dbReference type="InterPro" id="IPR017441">
    <property type="entry name" value="Protein_kinase_ATP_BS"/>
</dbReference>
<evidence type="ECO:0000313" key="7">
    <source>
        <dbReference type="EMBL" id="CDL95442.1"/>
    </source>
</evidence>
<dbReference type="Gene3D" id="3.30.200.20">
    <property type="entry name" value="Phosphorylase Kinase, domain 1"/>
    <property type="match status" value="1"/>
</dbReference>
<evidence type="ECO:0000256" key="1">
    <source>
        <dbReference type="ARBA" id="ARBA00022741"/>
    </source>
</evidence>
<dbReference type="SUPFAM" id="SSF55550">
    <property type="entry name" value="SH2 domain"/>
    <property type="match status" value="1"/>
</dbReference>
<feature type="domain" description="SH2" evidence="6">
    <location>
        <begin position="41"/>
        <end position="168"/>
    </location>
</feature>
<reference evidence="7" key="2">
    <citation type="submission" date="2013-05" db="EMBL/GenBank/DDBJ databases">
        <title>The genome and transcriptome of Haemonchus contortus: a key model parasite for drug and vaccine discovery.</title>
        <authorList>
            <person name="Laing R."/>
            <person name="Kikuchi T."/>
            <person name="Martinelli A."/>
            <person name="Tsai I.J."/>
            <person name="Beech R.N."/>
            <person name="Redman E."/>
            <person name="Holroyd N."/>
            <person name="Bartley D.J."/>
            <person name="Beasley H."/>
            <person name="Britton C."/>
            <person name="Curran D."/>
            <person name="Devaney E."/>
            <person name="Gilabert A."/>
            <person name="Jackson F."/>
            <person name="Hunt M."/>
            <person name="Johnston S."/>
            <person name="Kryukov I."/>
            <person name="Li K."/>
            <person name="Morrison A.A."/>
            <person name="Reid A.J."/>
            <person name="Sargison N."/>
            <person name="Saunders G."/>
            <person name="Wasmuth J.D."/>
            <person name="Wolstenholme A."/>
            <person name="Berriman M."/>
            <person name="Gilleard J.S."/>
            <person name="Cotton J.A."/>
        </authorList>
    </citation>
    <scope>NUCLEOTIDE SEQUENCE [LARGE SCALE GENOMIC DNA]</scope>
    <source>
        <strain evidence="7">ISE/inbred ISE</strain>
    </source>
</reference>
<dbReference type="AlphaFoldDB" id="W6NTJ2"/>
<dbReference type="GO" id="GO:0016301">
    <property type="term" value="F:kinase activity"/>
    <property type="evidence" value="ECO:0007669"/>
    <property type="project" value="UniProtKB-KW"/>
</dbReference>
<organism evidence="7">
    <name type="scientific">Haemonchus contortus</name>
    <name type="common">Barber pole worm</name>
    <dbReference type="NCBI Taxonomy" id="6289"/>
    <lineage>
        <taxon>Eukaryota</taxon>
        <taxon>Metazoa</taxon>
        <taxon>Ecdysozoa</taxon>
        <taxon>Nematoda</taxon>
        <taxon>Chromadorea</taxon>
        <taxon>Rhabditida</taxon>
        <taxon>Rhabditina</taxon>
        <taxon>Rhabditomorpha</taxon>
        <taxon>Strongyloidea</taxon>
        <taxon>Trichostrongylidae</taxon>
        <taxon>Haemonchus</taxon>
    </lineage>
</organism>
<keyword evidence="7" id="KW-0808">Transferase</keyword>
<keyword evidence="7" id="KW-0418">Kinase</keyword>
<evidence type="ECO:0000256" key="3">
    <source>
        <dbReference type="PROSITE-ProRule" id="PRU00191"/>
    </source>
</evidence>
<dbReference type="PROSITE" id="PS00107">
    <property type="entry name" value="PROTEIN_KINASE_ATP"/>
    <property type="match status" value="1"/>
</dbReference>
<evidence type="ECO:0000256" key="4">
    <source>
        <dbReference type="PROSITE-ProRule" id="PRU10141"/>
    </source>
</evidence>
<feature type="region of interest" description="Disordered" evidence="5">
    <location>
        <begin position="1"/>
        <end position="26"/>
    </location>
</feature>
<dbReference type="GO" id="GO:0005524">
    <property type="term" value="F:ATP binding"/>
    <property type="evidence" value="ECO:0007669"/>
    <property type="project" value="UniProtKB-UniRule"/>
</dbReference>
<dbReference type="InterPro" id="IPR011009">
    <property type="entry name" value="Kinase-like_dom_sf"/>
</dbReference>
<dbReference type="InterPro" id="IPR000980">
    <property type="entry name" value="SH2"/>
</dbReference>
<keyword evidence="2 4" id="KW-0067">ATP-binding</keyword>
<keyword evidence="3" id="KW-0727">SH2 domain</keyword>
<dbReference type="EMBL" id="CAVP010059018">
    <property type="protein sequence ID" value="CDL95442.1"/>
    <property type="molecule type" value="Genomic_DNA"/>
</dbReference>
<dbReference type="PROSITE" id="PS50001">
    <property type="entry name" value="SH2"/>
    <property type="match status" value="1"/>
</dbReference>
<name>W6NTJ2_HAECO</name>
<dbReference type="SMART" id="SM00252">
    <property type="entry name" value="SH2"/>
    <property type="match status" value="1"/>
</dbReference>
<gene>
    <name evidence="7" type="ORF">HCOI_01475300</name>
</gene>
<protein>
    <submittedName>
        <fullName evidence="7">SH2 motif and Tyrosine protein kinase domain containing protein</fullName>
    </submittedName>
</protein>